<evidence type="ECO:0000256" key="3">
    <source>
        <dbReference type="ARBA" id="ARBA00022553"/>
    </source>
</evidence>
<evidence type="ECO:0000259" key="15">
    <source>
        <dbReference type="PROSITE" id="PS51755"/>
    </source>
</evidence>
<keyword evidence="8" id="KW-0010">Activator</keyword>
<dbReference type="RefSeq" id="WP_235119197.1">
    <property type="nucleotide sequence ID" value="NZ_CP090978.1"/>
</dbReference>
<name>A0ABY3SGK3_9BACL</name>
<keyword evidence="7 13" id="KW-0238">DNA-binding</keyword>
<feature type="domain" description="OmpR/PhoB-type" evidence="15">
    <location>
        <begin position="124"/>
        <end position="222"/>
    </location>
</feature>
<keyword evidence="6" id="KW-0843">Virulence</keyword>
<evidence type="ECO:0000256" key="2">
    <source>
        <dbReference type="ARBA" id="ARBA00022490"/>
    </source>
</evidence>
<dbReference type="InterPro" id="IPR036388">
    <property type="entry name" value="WH-like_DNA-bd_sf"/>
</dbReference>
<dbReference type="Pfam" id="PF00072">
    <property type="entry name" value="Response_reg"/>
    <property type="match status" value="1"/>
</dbReference>
<sequence>MAQILIVDEDESAQGYIKHTLMEEGFGVLCASHGKEALAMLERAQADLIILDVMLPQTDGWQLVRELRRIVSAPILILTARGEYEDIIRGFQLGSDDYLTKPFHPGELVMRVRALLKRYRIAASARIEVGDLMIDRSMHEVRIGQVSMCLPLKEFQLLFTLASYPGQILTRGQIIEQVWGVNYAGDERTVDVHIKRLRSRIGAMSSRIALTTVRGLGYRLDVTGPGTA</sequence>
<organism evidence="16 17">
    <name type="scientific">Paenibacillus hexagrammi</name>
    <dbReference type="NCBI Taxonomy" id="2908839"/>
    <lineage>
        <taxon>Bacteria</taxon>
        <taxon>Bacillati</taxon>
        <taxon>Bacillota</taxon>
        <taxon>Bacilli</taxon>
        <taxon>Bacillales</taxon>
        <taxon>Paenibacillaceae</taxon>
        <taxon>Paenibacillus</taxon>
    </lineage>
</organism>
<evidence type="ECO:0000313" key="17">
    <source>
        <dbReference type="Proteomes" id="UP001649230"/>
    </source>
</evidence>
<dbReference type="EMBL" id="CP090978">
    <property type="protein sequence ID" value="UJF32854.1"/>
    <property type="molecule type" value="Genomic_DNA"/>
</dbReference>
<dbReference type="InterPro" id="IPR001867">
    <property type="entry name" value="OmpR/PhoB-type_DNA-bd"/>
</dbReference>
<evidence type="ECO:0000256" key="6">
    <source>
        <dbReference type="ARBA" id="ARBA00023026"/>
    </source>
</evidence>
<evidence type="ECO:0000256" key="11">
    <source>
        <dbReference type="ARBA" id="ARBA00039976"/>
    </source>
</evidence>
<evidence type="ECO:0000256" key="9">
    <source>
        <dbReference type="ARBA" id="ARBA00023163"/>
    </source>
</evidence>
<feature type="domain" description="Response regulatory" evidence="14">
    <location>
        <begin position="3"/>
        <end position="116"/>
    </location>
</feature>
<dbReference type="PANTHER" id="PTHR48111">
    <property type="entry name" value="REGULATOR OF RPOS"/>
    <property type="match status" value="1"/>
</dbReference>
<dbReference type="SMART" id="SM00448">
    <property type="entry name" value="REC"/>
    <property type="match status" value="1"/>
</dbReference>
<dbReference type="PROSITE" id="PS50110">
    <property type="entry name" value="RESPONSE_REGULATORY"/>
    <property type="match status" value="1"/>
</dbReference>
<gene>
    <name evidence="16" type="ORF">L0M14_25290</name>
</gene>
<dbReference type="Gene3D" id="3.40.50.2300">
    <property type="match status" value="1"/>
</dbReference>
<evidence type="ECO:0000259" key="14">
    <source>
        <dbReference type="PROSITE" id="PS50110"/>
    </source>
</evidence>
<dbReference type="CDD" id="cd17574">
    <property type="entry name" value="REC_OmpR"/>
    <property type="match status" value="1"/>
</dbReference>
<dbReference type="Pfam" id="PF00486">
    <property type="entry name" value="Trans_reg_C"/>
    <property type="match status" value="1"/>
</dbReference>
<feature type="modified residue" description="4-aspartylphosphate" evidence="12">
    <location>
        <position position="52"/>
    </location>
</feature>
<evidence type="ECO:0000256" key="10">
    <source>
        <dbReference type="ARBA" id="ARBA00037471"/>
    </source>
</evidence>
<evidence type="ECO:0000256" key="5">
    <source>
        <dbReference type="ARBA" id="ARBA00023015"/>
    </source>
</evidence>
<evidence type="ECO:0000313" key="16">
    <source>
        <dbReference type="EMBL" id="UJF32854.1"/>
    </source>
</evidence>
<reference evidence="16 17" key="1">
    <citation type="journal article" date="2024" name="Int. J. Syst. Evol. Microbiol.">
        <title>Paenibacillus hexagrammi sp. nov., a novel bacterium isolated from the gut content of Hexagrammos agrammus.</title>
        <authorList>
            <person name="Jung H.K."/>
            <person name="Kim D.G."/>
            <person name="Zin H."/>
            <person name="Park J."/>
            <person name="Jung H."/>
            <person name="Kim Y.O."/>
            <person name="Kong H.J."/>
            <person name="Kim J.W."/>
            <person name="Kim Y.S."/>
        </authorList>
    </citation>
    <scope>NUCLEOTIDE SEQUENCE [LARGE SCALE GENOMIC DNA]</scope>
    <source>
        <strain evidence="16 17">YPD9-1</strain>
    </source>
</reference>
<dbReference type="SMART" id="SM00862">
    <property type="entry name" value="Trans_reg_C"/>
    <property type="match status" value="1"/>
</dbReference>
<keyword evidence="17" id="KW-1185">Reference proteome</keyword>
<dbReference type="Proteomes" id="UP001649230">
    <property type="component" value="Chromosome"/>
</dbReference>
<accession>A0ABY3SGK3</accession>
<dbReference type="InterPro" id="IPR011006">
    <property type="entry name" value="CheY-like_superfamily"/>
</dbReference>
<dbReference type="Gene3D" id="1.10.10.10">
    <property type="entry name" value="Winged helix-like DNA-binding domain superfamily/Winged helix DNA-binding domain"/>
    <property type="match status" value="1"/>
</dbReference>
<dbReference type="InterPro" id="IPR039420">
    <property type="entry name" value="WalR-like"/>
</dbReference>
<comment type="subcellular location">
    <subcellularLocation>
        <location evidence="1">Cytoplasm</location>
    </subcellularLocation>
</comment>
<keyword evidence="3 12" id="KW-0597">Phosphoprotein</keyword>
<feature type="DNA-binding region" description="OmpR/PhoB-type" evidence="13">
    <location>
        <begin position="124"/>
        <end position="222"/>
    </location>
</feature>
<keyword evidence="2" id="KW-0963">Cytoplasm</keyword>
<evidence type="ECO:0000256" key="1">
    <source>
        <dbReference type="ARBA" id="ARBA00004496"/>
    </source>
</evidence>
<evidence type="ECO:0000256" key="13">
    <source>
        <dbReference type="PROSITE-ProRule" id="PRU01091"/>
    </source>
</evidence>
<evidence type="ECO:0000256" key="12">
    <source>
        <dbReference type="PROSITE-ProRule" id="PRU00169"/>
    </source>
</evidence>
<keyword evidence="5" id="KW-0805">Transcription regulation</keyword>
<proteinExistence type="predicted"/>
<dbReference type="SUPFAM" id="SSF52172">
    <property type="entry name" value="CheY-like"/>
    <property type="match status" value="1"/>
</dbReference>
<dbReference type="PANTHER" id="PTHR48111:SF49">
    <property type="entry name" value="HEME RESPONSE REGULATOR HSSR"/>
    <property type="match status" value="1"/>
</dbReference>
<evidence type="ECO:0000256" key="8">
    <source>
        <dbReference type="ARBA" id="ARBA00023159"/>
    </source>
</evidence>
<keyword evidence="4" id="KW-0902">Two-component regulatory system</keyword>
<keyword evidence="9" id="KW-0804">Transcription</keyword>
<comment type="function">
    <text evidence="10">Member of the two-component regulatory system HssS/HssR involved in intracellular heme homeostasis and tempering of staphylococcal virulence. Phosphorylated HssR binds to a direct repeat sequence within hrtAB promoter and activates the expression of hrtAB, an efflux pump, in response to extracellular heme, hemin, hemoglobin or blood.</text>
</comment>
<dbReference type="InterPro" id="IPR001789">
    <property type="entry name" value="Sig_transdc_resp-reg_receiver"/>
</dbReference>
<dbReference type="CDD" id="cd00383">
    <property type="entry name" value="trans_reg_C"/>
    <property type="match status" value="1"/>
</dbReference>
<dbReference type="Gene3D" id="6.10.250.690">
    <property type="match status" value="1"/>
</dbReference>
<protein>
    <recommendedName>
        <fullName evidence="11">Heme response regulator HssR</fullName>
    </recommendedName>
</protein>
<evidence type="ECO:0000256" key="4">
    <source>
        <dbReference type="ARBA" id="ARBA00023012"/>
    </source>
</evidence>
<evidence type="ECO:0000256" key="7">
    <source>
        <dbReference type="ARBA" id="ARBA00023125"/>
    </source>
</evidence>
<dbReference type="PROSITE" id="PS51755">
    <property type="entry name" value="OMPR_PHOB"/>
    <property type="match status" value="1"/>
</dbReference>